<protein>
    <recommendedName>
        <fullName evidence="3">F-box domain-containing protein</fullName>
    </recommendedName>
</protein>
<keyword evidence="2" id="KW-1185">Reference proteome</keyword>
<sequence length="513" mass="58850">MSLTLHPDLLWQIFLMAADMEEDDDSNSAFYNVFQASHVCQSWRDLIVGSSSLWARIIDLTVLSKAHDDLRKEILRRTGNTLLSIKGRINDSWVESDVNSPIQFLLSLLRDEWARTRDLDVIIHGTALNILTGQFSRLLCRPAPALRTFRFQPPYNGRYHIQNASLHDLFLNHAPLLVDFKFPSLPYPLRATWLCHLLSLDLIASPGVLDILEVTPFLETLCLDERRQLVFSANDTSQFGPLEKRIPLDRLRRIHLEEVSESSLRILDQITPAPDCVLVLSSVNFEFLPPPNPRGMIIKSIITRFSGGPQTHISFLSFDYGQSSFSLSTRSEGANHPFTVLGRSTKNVLSENTFTFLLNTISLFQLNKVTKLHISVNSVTLYMLKLSLINPIYRTFFSSFRSVGTLRANPDLLKFLLLLFRPDQPVFPSLRTIEVVDSNEWQDKDVILNFLKRRKEFDSQIHTLDLTQCTNPMFAEEDFLERAKQLDVEVCKPLQVVQFTKNIRRGQLLHKDQ</sequence>
<dbReference type="OrthoDB" id="3029336at2759"/>
<organism evidence="1 2">
    <name type="scientific">Gymnopilus junonius</name>
    <name type="common">Spectacular rustgill mushroom</name>
    <name type="synonym">Gymnopilus spectabilis subsp. junonius</name>
    <dbReference type="NCBI Taxonomy" id="109634"/>
    <lineage>
        <taxon>Eukaryota</taxon>
        <taxon>Fungi</taxon>
        <taxon>Dikarya</taxon>
        <taxon>Basidiomycota</taxon>
        <taxon>Agaricomycotina</taxon>
        <taxon>Agaricomycetes</taxon>
        <taxon>Agaricomycetidae</taxon>
        <taxon>Agaricales</taxon>
        <taxon>Agaricineae</taxon>
        <taxon>Hymenogastraceae</taxon>
        <taxon>Gymnopilus</taxon>
    </lineage>
</organism>
<dbReference type="EMBL" id="JADNYJ010000065">
    <property type="protein sequence ID" value="KAF8894217.1"/>
    <property type="molecule type" value="Genomic_DNA"/>
</dbReference>
<reference evidence="1" key="1">
    <citation type="submission" date="2020-11" db="EMBL/GenBank/DDBJ databases">
        <authorList>
            <consortium name="DOE Joint Genome Institute"/>
            <person name="Ahrendt S."/>
            <person name="Riley R."/>
            <person name="Andreopoulos W."/>
            <person name="LaButti K."/>
            <person name="Pangilinan J."/>
            <person name="Ruiz-duenas F.J."/>
            <person name="Barrasa J.M."/>
            <person name="Sanchez-Garcia M."/>
            <person name="Camarero S."/>
            <person name="Miyauchi S."/>
            <person name="Serrano A."/>
            <person name="Linde D."/>
            <person name="Babiker R."/>
            <person name="Drula E."/>
            <person name="Ayuso-Fernandez I."/>
            <person name="Pacheco R."/>
            <person name="Padilla G."/>
            <person name="Ferreira P."/>
            <person name="Barriuso J."/>
            <person name="Kellner H."/>
            <person name="Castanera R."/>
            <person name="Alfaro M."/>
            <person name="Ramirez L."/>
            <person name="Pisabarro A.G."/>
            <person name="Kuo A."/>
            <person name="Tritt A."/>
            <person name="Lipzen A."/>
            <person name="He G."/>
            <person name="Yan M."/>
            <person name="Ng V."/>
            <person name="Cullen D."/>
            <person name="Martin F."/>
            <person name="Rosso M.-N."/>
            <person name="Henrissat B."/>
            <person name="Hibbett D."/>
            <person name="Martinez A.T."/>
            <person name="Grigoriev I.V."/>
        </authorList>
    </citation>
    <scope>NUCLEOTIDE SEQUENCE</scope>
    <source>
        <strain evidence="1">AH 44721</strain>
    </source>
</reference>
<dbReference type="AlphaFoldDB" id="A0A9P5NI29"/>
<evidence type="ECO:0000313" key="2">
    <source>
        <dbReference type="Proteomes" id="UP000724874"/>
    </source>
</evidence>
<name>A0A9P5NI29_GYMJU</name>
<accession>A0A9P5NI29</accession>
<comment type="caution">
    <text evidence="1">The sequence shown here is derived from an EMBL/GenBank/DDBJ whole genome shotgun (WGS) entry which is preliminary data.</text>
</comment>
<proteinExistence type="predicted"/>
<dbReference type="Gene3D" id="1.20.1280.50">
    <property type="match status" value="1"/>
</dbReference>
<evidence type="ECO:0000313" key="1">
    <source>
        <dbReference type="EMBL" id="KAF8894217.1"/>
    </source>
</evidence>
<gene>
    <name evidence="1" type="ORF">CPB84DRAFT_1783005</name>
</gene>
<dbReference type="Proteomes" id="UP000724874">
    <property type="component" value="Unassembled WGS sequence"/>
</dbReference>
<evidence type="ECO:0008006" key="3">
    <source>
        <dbReference type="Google" id="ProtNLM"/>
    </source>
</evidence>